<dbReference type="InterPro" id="IPR027417">
    <property type="entry name" value="P-loop_NTPase"/>
</dbReference>
<evidence type="ECO:0000256" key="2">
    <source>
        <dbReference type="ARBA" id="ARBA00022741"/>
    </source>
</evidence>
<gene>
    <name evidence="7" type="ORF">B0I24_10137</name>
    <name evidence="8" type="ORF">CWE07_00170</name>
</gene>
<evidence type="ECO:0000313" key="9">
    <source>
        <dbReference type="Proteomes" id="UP000249203"/>
    </source>
</evidence>
<dbReference type="PROSITE" id="PS50893">
    <property type="entry name" value="ABC_TRANSPORTER_2"/>
    <property type="match status" value="1"/>
</dbReference>
<name>A0A327X5R3_9GAMM</name>
<evidence type="ECO:0000256" key="3">
    <source>
        <dbReference type="ARBA" id="ARBA00022840"/>
    </source>
</evidence>
<evidence type="ECO:0000259" key="6">
    <source>
        <dbReference type="PROSITE" id="PS50893"/>
    </source>
</evidence>
<reference evidence="7 9" key="2">
    <citation type="submission" date="2018-06" db="EMBL/GenBank/DDBJ databases">
        <title>Genomic Encyclopedia of Type Strains, Phase III (KMG-III): the genomes of soil and plant-associated and newly described type strains.</title>
        <authorList>
            <person name="Whitman W."/>
        </authorList>
    </citation>
    <scope>NUCLEOTIDE SEQUENCE [LARGE SCALE GENOMIC DNA]</scope>
    <source>
        <strain evidence="7 9">CGMCC 1.15366</strain>
    </source>
</reference>
<dbReference type="EMBL" id="PIPK01000001">
    <property type="protein sequence ID" value="RUO28260.1"/>
    <property type="molecule type" value="Genomic_DNA"/>
</dbReference>
<dbReference type="SUPFAM" id="SSF52540">
    <property type="entry name" value="P-loop containing nucleoside triphosphate hydrolases"/>
    <property type="match status" value="1"/>
</dbReference>
<dbReference type="Proteomes" id="UP000249203">
    <property type="component" value="Unassembled WGS sequence"/>
</dbReference>
<evidence type="ECO:0000256" key="1">
    <source>
        <dbReference type="ARBA" id="ARBA00022448"/>
    </source>
</evidence>
<dbReference type="PANTHER" id="PTHR42794:SF1">
    <property type="entry name" value="HEMIN IMPORT ATP-BINDING PROTEIN HMUV"/>
    <property type="match status" value="1"/>
</dbReference>
<evidence type="ECO:0000256" key="5">
    <source>
        <dbReference type="ARBA" id="ARBA00037066"/>
    </source>
</evidence>
<comment type="function">
    <text evidence="5">Part of the ABC transporter complex HmuTUV involved in hemin import. Responsible for energy coupling to the transport system.</text>
</comment>
<organism evidence="7 9">
    <name type="scientific">Aliidiomarina maris</name>
    <dbReference type="NCBI Taxonomy" id="531312"/>
    <lineage>
        <taxon>Bacteria</taxon>
        <taxon>Pseudomonadati</taxon>
        <taxon>Pseudomonadota</taxon>
        <taxon>Gammaproteobacteria</taxon>
        <taxon>Alteromonadales</taxon>
        <taxon>Idiomarinaceae</taxon>
        <taxon>Aliidiomarina</taxon>
    </lineage>
</organism>
<proteinExistence type="predicted"/>
<reference evidence="8 10" key="1">
    <citation type="journal article" date="2018" name="Front. Microbiol.">
        <title>Genome-Based Analysis Reveals the Taxonomy and Diversity of the Family Idiomarinaceae.</title>
        <authorList>
            <person name="Liu Y."/>
            <person name="Lai Q."/>
            <person name="Shao Z."/>
        </authorList>
    </citation>
    <scope>NUCLEOTIDE SEQUENCE [LARGE SCALE GENOMIC DNA]</scope>
    <source>
        <strain evidence="8 10">CF12-14</strain>
    </source>
</reference>
<dbReference type="Pfam" id="PF00005">
    <property type="entry name" value="ABC_tran"/>
    <property type="match status" value="1"/>
</dbReference>
<keyword evidence="1" id="KW-0813">Transport</keyword>
<dbReference type="RefSeq" id="WP_111567916.1">
    <property type="nucleotide sequence ID" value="NZ_PIPK01000001.1"/>
</dbReference>
<dbReference type="CDD" id="cd03214">
    <property type="entry name" value="ABC_Iron-Siderophores_B12_Hemin"/>
    <property type="match status" value="1"/>
</dbReference>
<dbReference type="GO" id="GO:0016887">
    <property type="term" value="F:ATP hydrolysis activity"/>
    <property type="evidence" value="ECO:0007669"/>
    <property type="project" value="InterPro"/>
</dbReference>
<dbReference type="EMBL" id="QLMD01000001">
    <property type="protein sequence ID" value="RAK01414.1"/>
    <property type="molecule type" value="Genomic_DNA"/>
</dbReference>
<dbReference type="Gene3D" id="3.40.50.300">
    <property type="entry name" value="P-loop containing nucleotide triphosphate hydrolases"/>
    <property type="match status" value="1"/>
</dbReference>
<evidence type="ECO:0000313" key="10">
    <source>
        <dbReference type="Proteomes" id="UP000287865"/>
    </source>
</evidence>
<dbReference type="SMART" id="SM00382">
    <property type="entry name" value="AAA"/>
    <property type="match status" value="1"/>
</dbReference>
<evidence type="ECO:0000313" key="8">
    <source>
        <dbReference type="EMBL" id="RUO28260.1"/>
    </source>
</evidence>
<evidence type="ECO:0000313" key="7">
    <source>
        <dbReference type="EMBL" id="RAK01414.1"/>
    </source>
</evidence>
<accession>A0A327X5R3</accession>
<keyword evidence="2" id="KW-0547">Nucleotide-binding</keyword>
<keyword evidence="4" id="KW-1278">Translocase</keyword>
<protein>
    <submittedName>
        <fullName evidence="8">Hemin ABC transporter ATP-binding protein</fullName>
    </submittedName>
    <submittedName>
        <fullName evidence="7">Iron complex transport system ATP-binding protein</fullName>
    </submittedName>
</protein>
<keyword evidence="3 7" id="KW-0067">ATP-binding</keyword>
<dbReference type="InterPro" id="IPR003593">
    <property type="entry name" value="AAA+_ATPase"/>
</dbReference>
<dbReference type="InterPro" id="IPR003439">
    <property type="entry name" value="ABC_transporter-like_ATP-bd"/>
</dbReference>
<keyword evidence="10" id="KW-1185">Reference proteome</keyword>
<dbReference type="Proteomes" id="UP000287865">
    <property type="component" value="Unassembled WGS sequence"/>
</dbReference>
<evidence type="ECO:0000256" key="4">
    <source>
        <dbReference type="ARBA" id="ARBA00022967"/>
    </source>
</evidence>
<dbReference type="PANTHER" id="PTHR42794">
    <property type="entry name" value="HEMIN IMPORT ATP-BINDING PROTEIN HMUV"/>
    <property type="match status" value="1"/>
</dbReference>
<dbReference type="OrthoDB" id="5292475at2"/>
<sequence length="267" mass="28897">MLDIHGVSIDRGDKRVIDDITMRLEAGQLVALIGENGAGKSTLLHAFAGDIPYAGTIDLHGRNLSAWRAAQLAGIRAVMEQHAPVAQGMTVLELVMLGRFWAQQTRGEPESVSGDIAKRWLQPLNLTQFAHTHIDQLSGGELQRAHLARCMAQLETNLPGEQLLLADEPTAALDIHHQHLALHQLRAFASAGNLVLTVMHDLNLAMSYADTVVLLKNGQLHGMGKSRDVCTAVALSALYEHPMHVAQHPALSVPMVFAEPKGGAVRQ</sequence>
<dbReference type="AlphaFoldDB" id="A0A327X5R3"/>
<feature type="domain" description="ABC transporter" evidence="6">
    <location>
        <begin position="2"/>
        <end position="242"/>
    </location>
</feature>
<comment type="caution">
    <text evidence="7">The sequence shown here is derived from an EMBL/GenBank/DDBJ whole genome shotgun (WGS) entry which is preliminary data.</text>
</comment>
<dbReference type="GO" id="GO:0005524">
    <property type="term" value="F:ATP binding"/>
    <property type="evidence" value="ECO:0007669"/>
    <property type="project" value="UniProtKB-KW"/>
</dbReference>